<evidence type="ECO:0000313" key="1">
    <source>
        <dbReference type="EMBL" id="GIY67790.1"/>
    </source>
</evidence>
<protein>
    <submittedName>
        <fullName evidence="1">Uncharacterized protein</fullName>
    </submittedName>
</protein>
<keyword evidence="2" id="KW-1185">Reference proteome</keyword>
<gene>
    <name evidence="1" type="ORF">CEXT_338201</name>
</gene>
<dbReference type="EMBL" id="BPLR01014281">
    <property type="protein sequence ID" value="GIY67790.1"/>
    <property type="molecule type" value="Genomic_DNA"/>
</dbReference>
<comment type="caution">
    <text evidence="1">The sequence shown here is derived from an EMBL/GenBank/DDBJ whole genome shotgun (WGS) entry which is preliminary data.</text>
</comment>
<proteinExistence type="predicted"/>
<name>A0AAV4VCU7_CAEEX</name>
<sequence>MSKRESQSAVGIWKSIHQRVRWGAREMKSCFAMHGGKLAACPIYPTMTPEAILKNEFGANGRRMSKRRLTKIYSSREIRSFPL</sequence>
<dbReference type="AlphaFoldDB" id="A0AAV4VCU7"/>
<reference evidence="1 2" key="1">
    <citation type="submission" date="2021-06" db="EMBL/GenBank/DDBJ databases">
        <title>Caerostris extrusa draft genome.</title>
        <authorList>
            <person name="Kono N."/>
            <person name="Arakawa K."/>
        </authorList>
    </citation>
    <scope>NUCLEOTIDE SEQUENCE [LARGE SCALE GENOMIC DNA]</scope>
</reference>
<organism evidence="1 2">
    <name type="scientific">Caerostris extrusa</name>
    <name type="common">Bark spider</name>
    <name type="synonym">Caerostris bankana</name>
    <dbReference type="NCBI Taxonomy" id="172846"/>
    <lineage>
        <taxon>Eukaryota</taxon>
        <taxon>Metazoa</taxon>
        <taxon>Ecdysozoa</taxon>
        <taxon>Arthropoda</taxon>
        <taxon>Chelicerata</taxon>
        <taxon>Arachnida</taxon>
        <taxon>Araneae</taxon>
        <taxon>Araneomorphae</taxon>
        <taxon>Entelegynae</taxon>
        <taxon>Araneoidea</taxon>
        <taxon>Araneidae</taxon>
        <taxon>Caerostris</taxon>
    </lineage>
</organism>
<accession>A0AAV4VCU7</accession>
<evidence type="ECO:0000313" key="2">
    <source>
        <dbReference type="Proteomes" id="UP001054945"/>
    </source>
</evidence>
<dbReference type="Proteomes" id="UP001054945">
    <property type="component" value="Unassembled WGS sequence"/>
</dbReference>